<reference evidence="2" key="1">
    <citation type="submission" date="2020-11" db="EMBL/GenBank/DDBJ databases">
        <authorList>
            <consortium name="DOE Joint Genome Institute"/>
            <person name="Ahrendt S."/>
            <person name="Riley R."/>
            <person name="Andreopoulos W."/>
            <person name="Labutti K."/>
            <person name="Pangilinan J."/>
            <person name="Ruiz-Duenas F.J."/>
            <person name="Barrasa J.M."/>
            <person name="Sanchez-Garcia M."/>
            <person name="Camarero S."/>
            <person name="Miyauchi S."/>
            <person name="Serrano A."/>
            <person name="Linde D."/>
            <person name="Babiker R."/>
            <person name="Drula E."/>
            <person name="Ayuso-Fernandez I."/>
            <person name="Pacheco R."/>
            <person name="Padilla G."/>
            <person name="Ferreira P."/>
            <person name="Barriuso J."/>
            <person name="Kellner H."/>
            <person name="Castanera R."/>
            <person name="Alfaro M."/>
            <person name="Ramirez L."/>
            <person name="Pisabarro A.G."/>
            <person name="Kuo A."/>
            <person name="Tritt A."/>
            <person name="Lipzen A."/>
            <person name="He G."/>
            <person name="Yan M."/>
            <person name="Ng V."/>
            <person name="Cullen D."/>
            <person name="Martin F."/>
            <person name="Rosso M.-N."/>
            <person name="Henrissat B."/>
            <person name="Hibbett D."/>
            <person name="Martinez A.T."/>
            <person name="Grigoriev I.V."/>
        </authorList>
    </citation>
    <scope>NUCLEOTIDE SEQUENCE</scope>
    <source>
        <strain evidence="2">MF-IS2</strain>
    </source>
</reference>
<dbReference type="Proteomes" id="UP000807342">
    <property type="component" value="Unassembled WGS sequence"/>
</dbReference>
<comment type="caution">
    <text evidence="2">The sequence shown here is derived from an EMBL/GenBank/DDBJ whole genome shotgun (WGS) entry which is preliminary data.</text>
</comment>
<proteinExistence type="predicted"/>
<accession>A0A9P6C5V5</accession>
<evidence type="ECO:0000313" key="2">
    <source>
        <dbReference type="EMBL" id="KAF9450190.1"/>
    </source>
</evidence>
<dbReference type="InterPro" id="IPR036291">
    <property type="entry name" value="NAD(P)-bd_dom_sf"/>
</dbReference>
<keyword evidence="3" id="KW-1185">Reference proteome</keyword>
<dbReference type="OrthoDB" id="542013at2759"/>
<protein>
    <submittedName>
        <fullName evidence="2">NAD(P)-binding protein</fullName>
    </submittedName>
</protein>
<dbReference type="InterPro" id="IPR002347">
    <property type="entry name" value="SDR_fam"/>
</dbReference>
<name>A0A9P6C5V5_9AGAR</name>
<dbReference type="AlphaFoldDB" id="A0A9P6C5V5"/>
<dbReference type="Gene3D" id="3.40.50.720">
    <property type="entry name" value="NAD(P)-binding Rossmann-like Domain"/>
    <property type="match status" value="1"/>
</dbReference>
<dbReference type="PRINTS" id="PR00081">
    <property type="entry name" value="GDHRDH"/>
</dbReference>
<dbReference type="SUPFAM" id="SSF51735">
    <property type="entry name" value="NAD(P)-binding Rossmann-fold domains"/>
    <property type="match status" value="1"/>
</dbReference>
<dbReference type="EMBL" id="MU151110">
    <property type="protein sequence ID" value="KAF9450190.1"/>
    <property type="molecule type" value="Genomic_DNA"/>
</dbReference>
<evidence type="ECO:0000313" key="3">
    <source>
        <dbReference type="Proteomes" id="UP000807342"/>
    </source>
</evidence>
<dbReference type="Pfam" id="PF00106">
    <property type="entry name" value="adh_short"/>
    <property type="match status" value="1"/>
</dbReference>
<organism evidence="2 3">
    <name type="scientific">Macrolepiota fuliginosa MF-IS2</name>
    <dbReference type="NCBI Taxonomy" id="1400762"/>
    <lineage>
        <taxon>Eukaryota</taxon>
        <taxon>Fungi</taxon>
        <taxon>Dikarya</taxon>
        <taxon>Basidiomycota</taxon>
        <taxon>Agaricomycotina</taxon>
        <taxon>Agaricomycetes</taxon>
        <taxon>Agaricomycetidae</taxon>
        <taxon>Agaricales</taxon>
        <taxon>Agaricineae</taxon>
        <taxon>Agaricaceae</taxon>
        <taxon>Macrolepiota</taxon>
    </lineage>
</organism>
<keyword evidence="1" id="KW-0560">Oxidoreductase</keyword>
<dbReference type="PANTHER" id="PTHR43157">
    <property type="entry name" value="PHOSPHATIDYLINOSITOL-GLYCAN BIOSYNTHESIS CLASS F PROTEIN-RELATED"/>
    <property type="match status" value="1"/>
</dbReference>
<sequence>MAKRSHIRFLCKQWATVPPVVHADLRGKTAIVLGANTGIGFEAAQHFARMDVGRLILACRSREKGETAIERLNQATGYSKAELWLVDLGDFASVGAFVDQALRDLERVDLLILNAAAAARMDGLFTATNDGWETSYELFSQSGQQSSSPLLALLMLPRVLETAKRHNTIPRIVVVSSDFHFWTELEDKVLNSPNAFEILGSKEYCTSQIMKARYADSKLLNVFFARALSNRVREQPVIVNVVHPGFCYSELRRDITSLGMRLYEMMFAWTAEQGSRQLIWAAVGTPKGDNDTSNKLKGAYVGMADIDEPSDFVLGDEGKKREDKLWVDLISTLEKVDPRVKDVVAQCLTAP</sequence>
<dbReference type="GO" id="GO:0016491">
    <property type="term" value="F:oxidoreductase activity"/>
    <property type="evidence" value="ECO:0007669"/>
    <property type="project" value="UniProtKB-KW"/>
</dbReference>
<gene>
    <name evidence="2" type="ORF">P691DRAFT_665780</name>
</gene>
<evidence type="ECO:0000256" key="1">
    <source>
        <dbReference type="ARBA" id="ARBA00023002"/>
    </source>
</evidence>
<dbReference type="PANTHER" id="PTHR43157:SF31">
    <property type="entry name" value="PHOSPHATIDYLINOSITOL-GLYCAN BIOSYNTHESIS CLASS F PROTEIN"/>
    <property type="match status" value="1"/>
</dbReference>